<dbReference type="UniPathway" id="UPA00077">
    <property type="reaction ID" value="UER00155"/>
</dbReference>
<evidence type="ECO:0000259" key="9">
    <source>
        <dbReference type="PROSITE" id="PS00794"/>
    </source>
</evidence>
<dbReference type="GO" id="GO:0003848">
    <property type="term" value="F:2-amino-4-hydroxy-6-hydroxymethyldihydropteridine diphosphokinase activity"/>
    <property type="evidence" value="ECO:0007669"/>
    <property type="project" value="UniProtKB-EC"/>
</dbReference>
<keyword evidence="7" id="KW-0067">ATP-binding</keyword>
<comment type="pathway">
    <text evidence="2">Cofactor biosynthesis; tetrahydrofolate biosynthesis; 2-amino-4-hydroxy-6-hydroxymethyl-7,8-dihydropteridine diphosphate from 7,8-dihydroneopterin triphosphate: step 4/4.</text>
</comment>
<dbReference type="GO" id="GO:0016301">
    <property type="term" value="F:kinase activity"/>
    <property type="evidence" value="ECO:0007669"/>
    <property type="project" value="UniProtKB-KW"/>
</dbReference>
<dbReference type="PANTHER" id="PTHR43071:SF1">
    <property type="entry name" value="2-AMINO-4-HYDROXY-6-HYDROXYMETHYLDIHYDROPTERIDINE PYROPHOSPHOKINASE"/>
    <property type="match status" value="1"/>
</dbReference>
<dbReference type="PROSITE" id="PS00794">
    <property type="entry name" value="HPPK"/>
    <property type="match status" value="1"/>
</dbReference>
<keyword evidence="4 10" id="KW-0808">Transferase</keyword>
<dbReference type="NCBIfam" id="TIGR01498">
    <property type="entry name" value="folK"/>
    <property type="match status" value="1"/>
</dbReference>
<dbReference type="GO" id="GO:0046654">
    <property type="term" value="P:tetrahydrofolate biosynthetic process"/>
    <property type="evidence" value="ECO:0007669"/>
    <property type="project" value="UniProtKB-UniPathway"/>
</dbReference>
<evidence type="ECO:0000256" key="5">
    <source>
        <dbReference type="ARBA" id="ARBA00022741"/>
    </source>
</evidence>
<reference evidence="10 11" key="1">
    <citation type="submission" date="2018-08" db="EMBL/GenBank/DDBJ databases">
        <title>Bacillus chawlae sp. nov., Bacillus glennii sp. nov., and Bacillus saganii sp. nov. Isolated from the Vehicle Assembly Building at Kennedy Space Center where the Viking Spacecraft were Assembled.</title>
        <authorList>
            <person name="Seuylemezian A."/>
            <person name="Vaishampayan P."/>
        </authorList>
    </citation>
    <scope>NUCLEOTIDE SEQUENCE [LARGE SCALE GENOMIC DNA]</scope>
    <source>
        <strain evidence="10 11">V47-23a</strain>
    </source>
</reference>
<feature type="domain" description="7,8-dihydro-6-hydroxymethylpterin-pyrophosphokinase" evidence="9">
    <location>
        <begin position="89"/>
        <end position="100"/>
    </location>
</feature>
<dbReference type="Pfam" id="PF01288">
    <property type="entry name" value="HPPK"/>
    <property type="match status" value="1"/>
</dbReference>
<keyword evidence="11" id="KW-1185">Reference proteome</keyword>
<dbReference type="SUPFAM" id="SSF55083">
    <property type="entry name" value="6-hydroxymethyl-7,8-dihydropterin pyrophosphokinase, HPPK"/>
    <property type="match status" value="1"/>
</dbReference>
<dbReference type="GO" id="GO:0005524">
    <property type="term" value="F:ATP binding"/>
    <property type="evidence" value="ECO:0007669"/>
    <property type="project" value="UniProtKB-KW"/>
</dbReference>
<keyword evidence="6 10" id="KW-0418">Kinase</keyword>
<evidence type="ECO:0000256" key="7">
    <source>
        <dbReference type="ARBA" id="ARBA00022840"/>
    </source>
</evidence>
<dbReference type="EMBL" id="QVTE01000048">
    <property type="protein sequence ID" value="RFU66895.1"/>
    <property type="molecule type" value="Genomic_DNA"/>
</dbReference>
<sequence length="176" mass="20277">MKNIAYISLGSNIGDRVDFLRRAVSSLESDSEIKVTAISSLYETDPVGYTEQDCFLNAVVEINTSYKPEDLLERCLEIERLLGRKRDLRWGPRTIDLDILLYNQENIESETLFVPHPRLEERAFVIIPLLDLVDPGFVLPMRDQPLIAILDHIQGKEGVRLWKRRNGEDVYALFES</sequence>
<evidence type="ECO:0000256" key="4">
    <source>
        <dbReference type="ARBA" id="ARBA00022679"/>
    </source>
</evidence>
<evidence type="ECO:0000313" key="11">
    <source>
        <dbReference type="Proteomes" id="UP000264541"/>
    </source>
</evidence>
<comment type="catalytic activity">
    <reaction evidence="1">
        <text>6-hydroxymethyl-7,8-dihydropterin + ATP = (7,8-dihydropterin-6-yl)methyl diphosphate + AMP + H(+)</text>
        <dbReference type="Rhea" id="RHEA:11412"/>
        <dbReference type="ChEBI" id="CHEBI:15378"/>
        <dbReference type="ChEBI" id="CHEBI:30616"/>
        <dbReference type="ChEBI" id="CHEBI:44841"/>
        <dbReference type="ChEBI" id="CHEBI:72950"/>
        <dbReference type="ChEBI" id="CHEBI:456215"/>
        <dbReference type="EC" id="2.7.6.3"/>
    </reaction>
</comment>
<comment type="caution">
    <text evidence="10">The sequence shown here is derived from an EMBL/GenBank/DDBJ whole genome shotgun (WGS) entry which is preliminary data.</text>
</comment>
<organism evidence="10 11">
    <name type="scientific">Peribacillus saganii</name>
    <dbReference type="NCBI Taxonomy" id="2303992"/>
    <lineage>
        <taxon>Bacteria</taxon>
        <taxon>Bacillati</taxon>
        <taxon>Bacillota</taxon>
        <taxon>Bacilli</taxon>
        <taxon>Bacillales</taxon>
        <taxon>Bacillaceae</taxon>
        <taxon>Peribacillus</taxon>
    </lineage>
</organism>
<dbReference type="EC" id="2.7.6.3" evidence="3"/>
<accession>A0A372LK09</accession>
<dbReference type="AlphaFoldDB" id="A0A372LK09"/>
<dbReference type="RefSeq" id="WP_117327808.1">
    <property type="nucleotide sequence ID" value="NZ_QVTE01000048.1"/>
</dbReference>
<evidence type="ECO:0000313" key="10">
    <source>
        <dbReference type="EMBL" id="RFU66895.1"/>
    </source>
</evidence>
<protein>
    <recommendedName>
        <fullName evidence="3">2-amino-4-hydroxy-6-hydroxymethyldihydropteridine diphosphokinase</fullName>
        <ecNumber evidence="3">2.7.6.3</ecNumber>
    </recommendedName>
</protein>
<gene>
    <name evidence="10" type="primary">folK</name>
    <name evidence="10" type="ORF">D0469_16410</name>
</gene>
<dbReference type="CDD" id="cd00483">
    <property type="entry name" value="HPPK"/>
    <property type="match status" value="1"/>
</dbReference>
<name>A0A372LK09_9BACI</name>
<dbReference type="GO" id="GO:0046656">
    <property type="term" value="P:folic acid biosynthetic process"/>
    <property type="evidence" value="ECO:0007669"/>
    <property type="project" value="UniProtKB-KW"/>
</dbReference>
<keyword evidence="5" id="KW-0547">Nucleotide-binding</keyword>
<dbReference type="OrthoDB" id="9808041at2"/>
<dbReference type="InterPro" id="IPR000550">
    <property type="entry name" value="Hppk"/>
</dbReference>
<evidence type="ECO:0000256" key="2">
    <source>
        <dbReference type="ARBA" id="ARBA00005051"/>
    </source>
</evidence>
<evidence type="ECO:0000256" key="8">
    <source>
        <dbReference type="ARBA" id="ARBA00022909"/>
    </source>
</evidence>
<evidence type="ECO:0000256" key="1">
    <source>
        <dbReference type="ARBA" id="ARBA00000198"/>
    </source>
</evidence>
<evidence type="ECO:0000256" key="3">
    <source>
        <dbReference type="ARBA" id="ARBA00013253"/>
    </source>
</evidence>
<dbReference type="Gene3D" id="3.30.70.560">
    <property type="entry name" value="7,8-Dihydro-6-hydroxymethylpterin-pyrophosphokinase HPPK"/>
    <property type="match status" value="1"/>
</dbReference>
<proteinExistence type="predicted"/>
<evidence type="ECO:0000256" key="6">
    <source>
        <dbReference type="ARBA" id="ARBA00022777"/>
    </source>
</evidence>
<dbReference type="Proteomes" id="UP000264541">
    <property type="component" value="Unassembled WGS sequence"/>
</dbReference>
<dbReference type="PANTHER" id="PTHR43071">
    <property type="entry name" value="2-AMINO-4-HYDROXY-6-HYDROXYMETHYLDIHYDROPTERIDINE PYROPHOSPHOKINASE"/>
    <property type="match status" value="1"/>
</dbReference>
<dbReference type="InterPro" id="IPR035907">
    <property type="entry name" value="Hppk_sf"/>
</dbReference>
<keyword evidence="8" id="KW-0289">Folate biosynthesis</keyword>